<name>A0ABT9YDB2_9FIRM</name>
<dbReference type="EMBL" id="JAUSUE010000026">
    <property type="protein sequence ID" value="MDQ0205019.1"/>
    <property type="molecule type" value="Genomic_DNA"/>
</dbReference>
<organism evidence="2 3">
    <name type="scientific">Pectinatus haikarae</name>
    <dbReference type="NCBI Taxonomy" id="349096"/>
    <lineage>
        <taxon>Bacteria</taxon>
        <taxon>Bacillati</taxon>
        <taxon>Bacillota</taxon>
        <taxon>Negativicutes</taxon>
        <taxon>Selenomonadales</taxon>
        <taxon>Selenomonadaceae</taxon>
        <taxon>Pectinatus</taxon>
    </lineage>
</organism>
<keyword evidence="3" id="KW-1185">Reference proteome</keyword>
<gene>
    <name evidence="2" type="ORF">J2S01_002756</name>
</gene>
<evidence type="ECO:0000259" key="1">
    <source>
        <dbReference type="Pfam" id="PF02661"/>
    </source>
</evidence>
<reference evidence="2 3" key="1">
    <citation type="submission" date="2023-07" db="EMBL/GenBank/DDBJ databases">
        <title>Genomic Encyclopedia of Type Strains, Phase IV (KMG-IV): sequencing the most valuable type-strain genomes for metagenomic binning, comparative biology and taxonomic classification.</title>
        <authorList>
            <person name="Goeker M."/>
        </authorList>
    </citation>
    <scope>NUCLEOTIDE SEQUENCE [LARGE SCALE GENOMIC DNA]</scope>
    <source>
        <strain evidence="2 3">DSM 16980</strain>
    </source>
</reference>
<dbReference type="InterPro" id="IPR036597">
    <property type="entry name" value="Fido-like_dom_sf"/>
</dbReference>
<dbReference type="Proteomes" id="UP001239167">
    <property type="component" value="Unassembled WGS sequence"/>
</dbReference>
<evidence type="ECO:0000313" key="2">
    <source>
        <dbReference type="EMBL" id="MDQ0205019.1"/>
    </source>
</evidence>
<evidence type="ECO:0000313" key="3">
    <source>
        <dbReference type="Proteomes" id="UP001239167"/>
    </source>
</evidence>
<dbReference type="Pfam" id="PF02661">
    <property type="entry name" value="Fic"/>
    <property type="match status" value="1"/>
</dbReference>
<dbReference type="SUPFAM" id="SSF140931">
    <property type="entry name" value="Fic-like"/>
    <property type="match status" value="1"/>
</dbReference>
<dbReference type="InterPro" id="IPR003812">
    <property type="entry name" value="Fido"/>
</dbReference>
<accession>A0ABT9YDB2</accession>
<dbReference type="Gene3D" id="1.10.3290.10">
    <property type="entry name" value="Fido-like domain"/>
    <property type="match status" value="1"/>
</dbReference>
<sequence length="286" mass="32997">MKQICNLDLAKYKIEKEQNIILAKKYLVSSIYNTAKIEGCNVTYPDTQTILAGAVINNVSVDDIQTILNLRDAYRFMITSINTPFSLEYVCKINEYVSRNESLQWGVLRSGDVGVGGTDWKPEIPDKKNTEEKIKRILALNNPIDRALEYFSYAVKSQLFWDGNKRTSIIAANKILVSNQCGILNIMQENIAEFNKTLLYYYNTNDNHPLRRCLKRSIYSIDKGFNMINYYAAETGLFIKTANKLLREGKSLHDIKEFFKKFVLDDRQNDEKNKLLELLKPFSNGR</sequence>
<protein>
    <submittedName>
        <fullName evidence="2">Fic family protein</fullName>
    </submittedName>
</protein>
<feature type="domain" description="Fido" evidence="1">
    <location>
        <begin position="84"/>
        <end position="176"/>
    </location>
</feature>
<dbReference type="RefSeq" id="WP_307225283.1">
    <property type="nucleotide sequence ID" value="NZ_CP116940.1"/>
</dbReference>
<proteinExistence type="predicted"/>
<comment type="caution">
    <text evidence="2">The sequence shown here is derived from an EMBL/GenBank/DDBJ whole genome shotgun (WGS) entry which is preliminary data.</text>
</comment>